<dbReference type="GO" id="GO:0000166">
    <property type="term" value="F:nucleotide binding"/>
    <property type="evidence" value="ECO:0007669"/>
    <property type="project" value="InterPro"/>
</dbReference>
<dbReference type="InterPro" id="IPR036291">
    <property type="entry name" value="NAD(P)-bd_dom_sf"/>
</dbReference>
<gene>
    <name evidence="3" type="ORF">UW81_C0004G0011</name>
</gene>
<proteinExistence type="predicted"/>
<feature type="domain" description="Gfo/Idh/MocA-like oxidoreductase N-terminal" evidence="1">
    <location>
        <begin position="2"/>
        <end position="110"/>
    </location>
</feature>
<dbReference type="Gene3D" id="3.30.360.10">
    <property type="entry name" value="Dihydrodipicolinate Reductase, domain 2"/>
    <property type="match status" value="1"/>
</dbReference>
<dbReference type="PANTHER" id="PTHR43377:SF1">
    <property type="entry name" value="BILIVERDIN REDUCTASE A"/>
    <property type="match status" value="1"/>
</dbReference>
<comment type="caution">
    <text evidence="3">The sequence shown here is derived from an EMBL/GenBank/DDBJ whole genome shotgun (WGS) entry which is preliminary data.</text>
</comment>
<dbReference type="AlphaFoldDB" id="A0A0G1KL97"/>
<name>A0A0G1KL97_9BACT</name>
<reference evidence="3 4" key="1">
    <citation type="journal article" date="2015" name="Nature">
        <title>rRNA introns, odd ribosomes, and small enigmatic genomes across a large radiation of phyla.</title>
        <authorList>
            <person name="Brown C.T."/>
            <person name="Hug L.A."/>
            <person name="Thomas B.C."/>
            <person name="Sharon I."/>
            <person name="Castelle C.J."/>
            <person name="Singh A."/>
            <person name="Wilkins M.J."/>
            <person name="Williams K.H."/>
            <person name="Banfield J.F."/>
        </authorList>
    </citation>
    <scope>NUCLEOTIDE SEQUENCE [LARGE SCALE GENOMIC DNA]</scope>
</reference>
<feature type="domain" description="GFO/IDH/MocA-like oxidoreductase" evidence="2">
    <location>
        <begin position="119"/>
        <end position="245"/>
    </location>
</feature>
<dbReference type="InterPro" id="IPR051450">
    <property type="entry name" value="Gfo/Idh/MocA_Oxidoreductases"/>
</dbReference>
<dbReference type="PANTHER" id="PTHR43377">
    <property type="entry name" value="BILIVERDIN REDUCTASE A"/>
    <property type="match status" value="1"/>
</dbReference>
<dbReference type="InterPro" id="IPR055170">
    <property type="entry name" value="GFO_IDH_MocA-like_dom"/>
</dbReference>
<dbReference type="Gene3D" id="3.40.50.720">
    <property type="entry name" value="NAD(P)-binding Rossmann-like Domain"/>
    <property type="match status" value="1"/>
</dbReference>
<evidence type="ECO:0000259" key="2">
    <source>
        <dbReference type="Pfam" id="PF22725"/>
    </source>
</evidence>
<dbReference type="Proteomes" id="UP000033915">
    <property type="component" value="Unassembled WGS sequence"/>
</dbReference>
<dbReference type="SUPFAM" id="SSF55347">
    <property type="entry name" value="Glyceraldehyde-3-phosphate dehydrogenase-like, C-terminal domain"/>
    <property type="match status" value="1"/>
</dbReference>
<organism evidence="3 4">
    <name type="scientific">Candidatus Giovannonibacteria bacterium GW2011_GWC2_44_9</name>
    <dbReference type="NCBI Taxonomy" id="1618658"/>
    <lineage>
        <taxon>Bacteria</taxon>
        <taxon>Candidatus Giovannoniibacteriota</taxon>
    </lineage>
</organism>
<evidence type="ECO:0000313" key="4">
    <source>
        <dbReference type="Proteomes" id="UP000033915"/>
    </source>
</evidence>
<dbReference type="Pfam" id="PF22725">
    <property type="entry name" value="GFO_IDH_MocA_C3"/>
    <property type="match status" value="1"/>
</dbReference>
<accession>A0A0G1KL97</accession>
<dbReference type="EMBL" id="LCJT01000004">
    <property type="protein sequence ID" value="KKT84250.1"/>
    <property type="molecule type" value="Genomic_DNA"/>
</dbReference>
<sequence>MKLGLIGFGSIGKRHYENLLRHTKNIVVLSKRKDVNLPHQVENWRDFKKSGPYDGIIIANETAKHAATIKKCVALRPRALFVEKPLSHNLKGLNLLERLLRKSRISVFIGYCFHFFGPFLKIKNIIKNGKLGRIYYMRASVGQDLKEWRPGRDYRKIYSAKKNMGGGVMLDLVHDINYPAWLLDDVLIPKRALVRKISDLKINTEDFAESVFIGKRTGVVVSVHQDYLRIPGRRSLEIIGSKGGLLWDSSDTEDRNKMYQREIKFFLNCVKNGKYFSNFEEAMRDIANIEHLKRLGN</sequence>
<evidence type="ECO:0000313" key="3">
    <source>
        <dbReference type="EMBL" id="KKT84250.1"/>
    </source>
</evidence>
<dbReference type="InterPro" id="IPR000683">
    <property type="entry name" value="Gfo/Idh/MocA-like_OxRdtase_N"/>
</dbReference>
<protein>
    <submittedName>
        <fullName evidence="3">Oxidoreductase, NAD-binding domain protein</fullName>
    </submittedName>
</protein>
<evidence type="ECO:0000259" key="1">
    <source>
        <dbReference type="Pfam" id="PF01408"/>
    </source>
</evidence>
<dbReference type="SUPFAM" id="SSF51735">
    <property type="entry name" value="NAD(P)-binding Rossmann-fold domains"/>
    <property type="match status" value="1"/>
</dbReference>
<dbReference type="Pfam" id="PF01408">
    <property type="entry name" value="GFO_IDH_MocA"/>
    <property type="match status" value="1"/>
</dbReference>